<keyword evidence="8" id="KW-1003">Cell membrane</keyword>
<dbReference type="SUPFAM" id="SSF56784">
    <property type="entry name" value="HAD-like"/>
    <property type="match status" value="1"/>
</dbReference>
<accession>A0A939IVM7</accession>
<proteinExistence type="inferred from homology"/>
<dbReference type="Proteomes" id="UP000664332">
    <property type="component" value="Unassembled WGS sequence"/>
</dbReference>
<name>A0A939IVM7_9CORY</name>
<dbReference type="SUPFAM" id="SSF81665">
    <property type="entry name" value="Calcium ATPase, transmembrane domain M"/>
    <property type="match status" value="1"/>
</dbReference>
<protein>
    <submittedName>
        <fullName evidence="10">Cadmium-translocating P-type ATPase</fullName>
    </submittedName>
</protein>
<evidence type="ECO:0000256" key="2">
    <source>
        <dbReference type="ARBA" id="ARBA00006024"/>
    </source>
</evidence>
<feature type="transmembrane region" description="Helical" evidence="8">
    <location>
        <begin position="548"/>
        <end position="574"/>
    </location>
</feature>
<evidence type="ECO:0000313" key="11">
    <source>
        <dbReference type="Proteomes" id="UP000664332"/>
    </source>
</evidence>
<dbReference type="GO" id="GO:0005524">
    <property type="term" value="F:ATP binding"/>
    <property type="evidence" value="ECO:0007669"/>
    <property type="project" value="UniProtKB-UniRule"/>
</dbReference>
<dbReference type="GO" id="GO:0005886">
    <property type="term" value="C:plasma membrane"/>
    <property type="evidence" value="ECO:0007669"/>
    <property type="project" value="UniProtKB-SubCell"/>
</dbReference>
<dbReference type="InterPro" id="IPR008250">
    <property type="entry name" value="ATPase_P-typ_transduc_dom_A_sf"/>
</dbReference>
<dbReference type="Gene3D" id="3.40.50.1000">
    <property type="entry name" value="HAD superfamily/HAD-like"/>
    <property type="match status" value="1"/>
</dbReference>
<keyword evidence="8" id="KW-0067">ATP-binding</keyword>
<evidence type="ECO:0000256" key="4">
    <source>
        <dbReference type="ARBA" id="ARBA00022723"/>
    </source>
</evidence>
<comment type="caution">
    <text evidence="10">The sequence shown here is derived from an EMBL/GenBank/DDBJ whole genome shotgun (WGS) entry which is preliminary data.</text>
</comment>
<evidence type="ECO:0000259" key="9">
    <source>
        <dbReference type="Pfam" id="PF00122"/>
    </source>
</evidence>
<feature type="transmembrane region" description="Helical" evidence="8">
    <location>
        <begin position="219"/>
        <end position="241"/>
    </location>
</feature>
<dbReference type="InterPro" id="IPR023214">
    <property type="entry name" value="HAD_sf"/>
</dbReference>
<evidence type="ECO:0000313" key="10">
    <source>
        <dbReference type="EMBL" id="MBN9644391.1"/>
    </source>
</evidence>
<dbReference type="PROSITE" id="PS00154">
    <property type="entry name" value="ATPASE_E1_E2"/>
    <property type="match status" value="1"/>
</dbReference>
<dbReference type="Gene3D" id="2.70.150.10">
    <property type="entry name" value="Calcium-transporting ATPase, cytoplasmic transduction domain A"/>
    <property type="match status" value="1"/>
</dbReference>
<dbReference type="AlphaFoldDB" id="A0A939IVM7"/>
<reference evidence="10" key="1">
    <citation type="submission" date="2021-03" db="EMBL/GenBank/DDBJ databases">
        <authorList>
            <person name="Sun Q."/>
        </authorList>
    </citation>
    <scope>NUCLEOTIDE SEQUENCE</scope>
    <source>
        <strain evidence="10">CCM 8862</strain>
    </source>
</reference>
<keyword evidence="6 8" id="KW-1133">Transmembrane helix</keyword>
<feature type="domain" description="P-type ATPase A" evidence="9">
    <location>
        <begin position="114"/>
        <end position="202"/>
    </location>
</feature>
<evidence type="ECO:0000256" key="7">
    <source>
        <dbReference type="ARBA" id="ARBA00023136"/>
    </source>
</evidence>
<dbReference type="Pfam" id="PF00702">
    <property type="entry name" value="Hydrolase"/>
    <property type="match status" value="1"/>
</dbReference>
<dbReference type="SFLD" id="SFLDG00002">
    <property type="entry name" value="C1.7:_P-type_atpase_like"/>
    <property type="match status" value="1"/>
</dbReference>
<evidence type="ECO:0000256" key="1">
    <source>
        <dbReference type="ARBA" id="ARBA00004651"/>
    </source>
</evidence>
<dbReference type="InterPro" id="IPR001757">
    <property type="entry name" value="P_typ_ATPase"/>
</dbReference>
<evidence type="ECO:0000256" key="5">
    <source>
        <dbReference type="ARBA" id="ARBA00022967"/>
    </source>
</evidence>
<keyword evidence="3 8" id="KW-0812">Transmembrane</keyword>
<dbReference type="InterPro" id="IPR027256">
    <property type="entry name" value="P-typ_ATPase_IB"/>
</dbReference>
<dbReference type="SFLD" id="SFLDF00027">
    <property type="entry name" value="p-type_atpase"/>
    <property type="match status" value="1"/>
</dbReference>
<comment type="similarity">
    <text evidence="2 8">Belongs to the cation transport ATPase (P-type) (TC 3.A.3) family. Type IB subfamily.</text>
</comment>
<gene>
    <name evidence="10" type="primary">cadA</name>
    <name evidence="10" type="ORF">JZY06_07175</name>
</gene>
<dbReference type="NCBIfam" id="TIGR01525">
    <property type="entry name" value="ATPase-IB_hvy"/>
    <property type="match status" value="1"/>
</dbReference>
<dbReference type="InterPro" id="IPR023299">
    <property type="entry name" value="ATPase_P-typ_cyto_dom_N"/>
</dbReference>
<dbReference type="SFLD" id="SFLDS00003">
    <property type="entry name" value="Haloacid_Dehalogenase"/>
    <property type="match status" value="1"/>
</dbReference>
<dbReference type="SUPFAM" id="SSF81653">
    <property type="entry name" value="Calcium ATPase, transduction domain A"/>
    <property type="match status" value="1"/>
</dbReference>
<keyword evidence="7 8" id="KW-0472">Membrane</keyword>
<feature type="transmembrane region" description="Helical" evidence="8">
    <location>
        <begin position="247"/>
        <end position="275"/>
    </location>
</feature>
<dbReference type="PRINTS" id="PR00120">
    <property type="entry name" value="HATPASE"/>
</dbReference>
<dbReference type="NCBIfam" id="TIGR01494">
    <property type="entry name" value="ATPase_P-type"/>
    <property type="match status" value="1"/>
</dbReference>
<evidence type="ECO:0000256" key="3">
    <source>
        <dbReference type="ARBA" id="ARBA00022692"/>
    </source>
</evidence>
<dbReference type="EMBL" id="JAFLEQ010000012">
    <property type="protein sequence ID" value="MBN9644391.1"/>
    <property type="molecule type" value="Genomic_DNA"/>
</dbReference>
<dbReference type="InterPro" id="IPR044492">
    <property type="entry name" value="P_typ_ATPase_HD_dom"/>
</dbReference>
<dbReference type="GO" id="GO:0019829">
    <property type="term" value="F:ATPase-coupled monoatomic cation transmembrane transporter activity"/>
    <property type="evidence" value="ECO:0007669"/>
    <property type="project" value="InterPro"/>
</dbReference>
<dbReference type="NCBIfam" id="TIGR01512">
    <property type="entry name" value="ATPase-IB2_Cd"/>
    <property type="match status" value="1"/>
</dbReference>
<dbReference type="PANTHER" id="PTHR48085:SF5">
    <property type="entry name" value="CADMIUM_ZINC-TRANSPORTING ATPASE HMA4-RELATED"/>
    <property type="match status" value="1"/>
</dbReference>
<keyword evidence="4 8" id="KW-0479">Metal-binding</keyword>
<organism evidence="10 11">
    <name type="scientific">Corynebacterium mendelii</name>
    <dbReference type="NCBI Taxonomy" id="2765362"/>
    <lineage>
        <taxon>Bacteria</taxon>
        <taxon>Bacillati</taxon>
        <taxon>Actinomycetota</taxon>
        <taxon>Actinomycetes</taxon>
        <taxon>Mycobacteriales</taxon>
        <taxon>Corynebacteriaceae</taxon>
        <taxon>Corynebacterium</taxon>
    </lineage>
</organism>
<keyword evidence="8" id="KW-0547">Nucleotide-binding</keyword>
<dbReference type="PRINTS" id="PR00119">
    <property type="entry name" value="CATATPASE"/>
</dbReference>
<dbReference type="FunFam" id="2.70.150.10:FF:000002">
    <property type="entry name" value="Copper-transporting ATPase 1, putative"/>
    <property type="match status" value="1"/>
</dbReference>
<dbReference type="Pfam" id="PF00122">
    <property type="entry name" value="E1-E2_ATPase"/>
    <property type="match status" value="1"/>
</dbReference>
<keyword evidence="11" id="KW-1185">Reference proteome</keyword>
<evidence type="ECO:0000256" key="8">
    <source>
        <dbReference type="RuleBase" id="RU362081"/>
    </source>
</evidence>
<dbReference type="InterPro" id="IPR036412">
    <property type="entry name" value="HAD-like_sf"/>
</dbReference>
<dbReference type="InterPro" id="IPR059000">
    <property type="entry name" value="ATPase_P-type_domA"/>
</dbReference>
<dbReference type="InterPro" id="IPR051014">
    <property type="entry name" value="Cation_Transport_ATPase_IB"/>
</dbReference>
<dbReference type="GO" id="GO:0016887">
    <property type="term" value="F:ATP hydrolysis activity"/>
    <property type="evidence" value="ECO:0007669"/>
    <property type="project" value="InterPro"/>
</dbReference>
<dbReference type="GO" id="GO:0046872">
    <property type="term" value="F:metal ion binding"/>
    <property type="evidence" value="ECO:0007669"/>
    <property type="project" value="UniProtKB-KW"/>
</dbReference>
<evidence type="ECO:0000256" key="6">
    <source>
        <dbReference type="ARBA" id="ARBA00022989"/>
    </source>
</evidence>
<dbReference type="PANTHER" id="PTHR48085">
    <property type="entry name" value="CADMIUM/ZINC-TRANSPORTING ATPASE HMA2-RELATED"/>
    <property type="match status" value="1"/>
</dbReference>
<sequence>MLVAGHLAHPLFFFAALALGASQFVPGSLTRLVTGPKRLTIGLLMTISAAGAVALGEISSAAALAFLFSLAEALEHTAMRRARASLTALVSLIPDTVRLVVDKGRRSILSPASASTRQIPVADLAAGDVFAVFPGERIPTDGIVVWGNCAIDASAVTGESIPVAVDEGDSVPAGAIVQSSPVTVKATAPGSDNTLTTIVSLVTAAQRDKGERARMADTVAAPLIPTVLAVSAAVAAIGSLLGDPHVWINRALVVLVAASPCALAIAVPVTVIAAIGAASKIGVVVTSGAAFERLGAINRIAFDKTGTLTTGTPKVVAVEGDGRTLELAAALERTSTHPLAVAITQAAEDQGLSLPTVSHLDEHPGKGVSGVVERQSVTVANPRALNPGRFADRVTHHENQGRSVAVVAWGAKIIGIIAVADPVRDDAAESITHMMSMGIEPVMLTGDNQATATAVGTRLGIDAANIHAQLAPGDKADYVGGDHTAMIGDGINDAPALARADVGIAMGPKATDAAVESADVALRSDNLATLVTAVRHARRGRRIITANIILALAVICVLPPLALFGVLGLGWVVLIHETAEVIIIANGLRAARVTGWTPPAAPPIRGEKLTHHSNSE</sequence>
<comment type="subcellular location">
    <subcellularLocation>
        <location evidence="1">Cell membrane</location>
        <topology evidence="1">Multi-pass membrane protein</topology>
    </subcellularLocation>
</comment>
<dbReference type="GO" id="GO:0015086">
    <property type="term" value="F:cadmium ion transmembrane transporter activity"/>
    <property type="evidence" value="ECO:0007669"/>
    <property type="project" value="TreeGrafter"/>
</dbReference>
<keyword evidence="5" id="KW-1278">Translocase</keyword>
<dbReference type="InterPro" id="IPR018303">
    <property type="entry name" value="ATPase_P-typ_P_site"/>
</dbReference>
<dbReference type="InterPro" id="IPR023298">
    <property type="entry name" value="ATPase_P-typ_TM_dom_sf"/>
</dbReference>
<dbReference type="Gene3D" id="3.40.1110.10">
    <property type="entry name" value="Calcium-transporting ATPase, cytoplasmic domain N"/>
    <property type="match status" value="1"/>
</dbReference>
<feature type="transmembrane region" description="Helical" evidence="8">
    <location>
        <begin position="44"/>
        <end position="71"/>
    </location>
</feature>